<evidence type="ECO:0000256" key="6">
    <source>
        <dbReference type="ARBA" id="ARBA00022727"/>
    </source>
</evidence>
<evidence type="ECO:0000313" key="12">
    <source>
        <dbReference type="EMBL" id="MDI1492809.1"/>
    </source>
</evidence>
<organism evidence="12 13">
    <name type="scientific">Ramalina farinacea</name>
    <dbReference type="NCBI Taxonomy" id="258253"/>
    <lineage>
        <taxon>Eukaryota</taxon>
        <taxon>Fungi</taxon>
        <taxon>Dikarya</taxon>
        <taxon>Ascomycota</taxon>
        <taxon>Pezizomycotina</taxon>
        <taxon>Lecanoromycetes</taxon>
        <taxon>OSLEUM clade</taxon>
        <taxon>Lecanoromycetidae</taxon>
        <taxon>Lecanorales</taxon>
        <taxon>Lecanorineae</taxon>
        <taxon>Ramalinaceae</taxon>
        <taxon>Ramalina</taxon>
    </lineage>
</organism>
<dbReference type="EMBL" id="JAPUFD010000021">
    <property type="protein sequence ID" value="MDI1492809.1"/>
    <property type="molecule type" value="Genomic_DNA"/>
</dbReference>
<keyword evidence="5" id="KW-0479">Metal-binding</keyword>
<dbReference type="PANTHER" id="PTHR10210">
    <property type="entry name" value="RIBOSE-PHOSPHATE DIPHOSPHOKINASE FAMILY MEMBER"/>
    <property type="match status" value="1"/>
</dbReference>
<dbReference type="EC" id="2.7.6.1" evidence="3"/>
<dbReference type="SUPFAM" id="SSF53271">
    <property type="entry name" value="PRTase-like"/>
    <property type="match status" value="1"/>
</dbReference>
<dbReference type="GO" id="GO:0016301">
    <property type="term" value="F:kinase activity"/>
    <property type="evidence" value="ECO:0007669"/>
    <property type="project" value="UniProtKB-KW"/>
</dbReference>
<dbReference type="PANTHER" id="PTHR10210:SF32">
    <property type="entry name" value="RIBOSE-PHOSPHATE PYROPHOSPHOKINASE 2"/>
    <property type="match status" value="1"/>
</dbReference>
<dbReference type="GO" id="GO:0009156">
    <property type="term" value="P:ribonucleoside monophosphate biosynthetic process"/>
    <property type="evidence" value="ECO:0007669"/>
    <property type="project" value="InterPro"/>
</dbReference>
<evidence type="ECO:0000256" key="9">
    <source>
        <dbReference type="ARBA" id="ARBA00022840"/>
    </source>
</evidence>
<proteinExistence type="inferred from homology"/>
<dbReference type="NCBIfam" id="TIGR01251">
    <property type="entry name" value="ribP_PPkin"/>
    <property type="match status" value="1"/>
</dbReference>
<dbReference type="InterPro" id="IPR000842">
    <property type="entry name" value="PRib_PP_synth_CS"/>
</dbReference>
<dbReference type="InterPro" id="IPR005946">
    <property type="entry name" value="Rib-P_diPkinase"/>
</dbReference>
<dbReference type="Pfam" id="PF14572">
    <property type="entry name" value="Pribosyl_synth"/>
    <property type="match status" value="1"/>
</dbReference>
<dbReference type="AlphaFoldDB" id="A0AA43TYV6"/>
<dbReference type="CDD" id="cd06223">
    <property type="entry name" value="PRTases_typeI"/>
    <property type="match status" value="1"/>
</dbReference>
<name>A0AA43TYV6_9LECA</name>
<dbReference type="Proteomes" id="UP001161017">
    <property type="component" value="Unassembled WGS sequence"/>
</dbReference>
<keyword evidence="10" id="KW-0460">Magnesium</keyword>
<dbReference type="GO" id="GO:0006164">
    <property type="term" value="P:purine nucleotide biosynthetic process"/>
    <property type="evidence" value="ECO:0007669"/>
    <property type="project" value="TreeGrafter"/>
</dbReference>
<accession>A0AA43TYV6</accession>
<keyword evidence="13" id="KW-1185">Reference proteome</keyword>
<evidence type="ECO:0000256" key="10">
    <source>
        <dbReference type="ARBA" id="ARBA00022842"/>
    </source>
</evidence>
<dbReference type="InterPro" id="IPR029057">
    <property type="entry name" value="PRTase-like"/>
</dbReference>
<dbReference type="GO" id="GO:0002189">
    <property type="term" value="C:ribose phosphate diphosphokinase complex"/>
    <property type="evidence" value="ECO:0007669"/>
    <property type="project" value="TreeGrafter"/>
</dbReference>
<evidence type="ECO:0000256" key="5">
    <source>
        <dbReference type="ARBA" id="ARBA00022723"/>
    </source>
</evidence>
<comment type="similarity">
    <text evidence="2">Belongs to the ribose-phosphate pyrophosphokinase family.</text>
</comment>
<evidence type="ECO:0000256" key="11">
    <source>
        <dbReference type="ARBA" id="ARBA00049535"/>
    </source>
</evidence>
<sequence length="221" mass="23629">MDLHASQIQGFFSVPVDNLYAEPASIAWLRSHYASRIKAEDVVIVSPDAGGVKRATSIAYRLGTDFAMIHKERTEASMVSKMVLVGKVTGKMAVLIDDMCDTAGTLCKAADTVKAHGAEEVLAICTHGILSGNAIENLNRCEGLSKLVVTNTVPLQGKEGKCAKIETINIAPTLSEAIRRTHNVSCGAFLLLELERVVFRGLGEGESVSFLFTHAPVDSTA</sequence>
<gene>
    <name evidence="12" type="primary">PRS4</name>
    <name evidence="12" type="ORF">OHK93_004592</name>
</gene>
<keyword evidence="9" id="KW-0067">ATP-binding</keyword>
<evidence type="ECO:0000256" key="7">
    <source>
        <dbReference type="ARBA" id="ARBA00022741"/>
    </source>
</evidence>
<evidence type="ECO:0000256" key="8">
    <source>
        <dbReference type="ARBA" id="ARBA00022777"/>
    </source>
</evidence>
<evidence type="ECO:0000256" key="1">
    <source>
        <dbReference type="ARBA" id="ARBA00004996"/>
    </source>
</evidence>
<reference evidence="12" key="1">
    <citation type="journal article" date="2023" name="Genome Biol. Evol.">
        <title>First Whole Genome Sequence and Flow Cytometry Genome Size Data for the Lichen-Forming Fungus Ramalina farinacea (Ascomycota).</title>
        <authorList>
            <person name="Llewellyn T."/>
            <person name="Mian S."/>
            <person name="Hill R."/>
            <person name="Leitch I.J."/>
            <person name="Gaya E."/>
        </authorList>
    </citation>
    <scope>NUCLEOTIDE SEQUENCE</scope>
    <source>
        <strain evidence="12">LIQ254RAFAR</strain>
    </source>
</reference>
<evidence type="ECO:0000313" key="13">
    <source>
        <dbReference type="Proteomes" id="UP001161017"/>
    </source>
</evidence>
<dbReference type="Gene3D" id="3.40.50.2020">
    <property type="match status" value="2"/>
</dbReference>
<evidence type="ECO:0000256" key="4">
    <source>
        <dbReference type="ARBA" id="ARBA00022679"/>
    </source>
</evidence>
<dbReference type="InterPro" id="IPR000836">
    <property type="entry name" value="PRTase_dom"/>
</dbReference>
<evidence type="ECO:0000256" key="3">
    <source>
        <dbReference type="ARBA" id="ARBA00013247"/>
    </source>
</evidence>
<dbReference type="GO" id="GO:0004749">
    <property type="term" value="F:ribose phosphate diphosphokinase activity"/>
    <property type="evidence" value="ECO:0007669"/>
    <property type="project" value="UniProtKB-EC"/>
</dbReference>
<protein>
    <recommendedName>
        <fullName evidence="3">ribose-phosphate diphosphokinase</fullName>
        <ecNumber evidence="3">2.7.6.1</ecNumber>
    </recommendedName>
</protein>
<comment type="catalytic activity">
    <reaction evidence="11">
        <text>D-ribose 5-phosphate + ATP = 5-phospho-alpha-D-ribose 1-diphosphate + AMP + H(+)</text>
        <dbReference type="Rhea" id="RHEA:15609"/>
        <dbReference type="ChEBI" id="CHEBI:15378"/>
        <dbReference type="ChEBI" id="CHEBI:30616"/>
        <dbReference type="ChEBI" id="CHEBI:58017"/>
        <dbReference type="ChEBI" id="CHEBI:78346"/>
        <dbReference type="ChEBI" id="CHEBI:456215"/>
        <dbReference type="EC" id="2.7.6.1"/>
    </reaction>
</comment>
<keyword evidence="4 12" id="KW-0808">Transferase</keyword>
<dbReference type="GO" id="GO:0000287">
    <property type="term" value="F:magnesium ion binding"/>
    <property type="evidence" value="ECO:0007669"/>
    <property type="project" value="InterPro"/>
</dbReference>
<keyword evidence="7" id="KW-0547">Nucleotide-binding</keyword>
<dbReference type="GO" id="GO:0005524">
    <property type="term" value="F:ATP binding"/>
    <property type="evidence" value="ECO:0007669"/>
    <property type="project" value="UniProtKB-KW"/>
</dbReference>
<dbReference type="PROSITE" id="PS00114">
    <property type="entry name" value="PRPP_SYNTHASE"/>
    <property type="match status" value="1"/>
</dbReference>
<keyword evidence="8" id="KW-0418">Kinase</keyword>
<dbReference type="GO" id="GO:0005737">
    <property type="term" value="C:cytoplasm"/>
    <property type="evidence" value="ECO:0007669"/>
    <property type="project" value="TreeGrafter"/>
</dbReference>
<dbReference type="FunFam" id="3.40.50.2020:FF:000005">
    <property type="entry name" value="Ribose-phosphate pyrophosphokinase 1"/>
    <property type="match status" value="1"/>
</dbReference>
<keyword evidence="6" id="KW-0545">Nucleotide biosynthesis</keyword>
<evidence type="ECO:0000256" key="2">
    <source>
        <dbReference type="ARBA" id="ARBA00006478"/>
    </source>
</evidence>
<comment type="pathway">
    <text evidence="1">Metabolic intermediate biosynthesis; 5-phospho-alpha-D-ribose 1-diphosphate biosynthesis; 5-phospho-alpha-D-ribose 1-diphosphate from D-ribose 5-phosphate (route I): step 1/1.</text>
</comment>
<dbReference type="GO" id="GO:0006015">
    <property type="term" value="P:5-phosphoribose 1-diphosphate biosynthetic process"/>
    <property type="evidence" value="ECO:0007669"/>
    <property type="project" value="TreeGrafter"/>
</dbReference>
<comment type="caution">
    <text evidence="12">The sequence shown here is derived from an EMBL/GenBank/DDBJ whole genome shotgun (WGS) entry which is preliminary data.</text>
</comment>